<comment type="similarity">
    <text evidence="3">Belongs to the C-glycoside deglycosidase beta subunit family.</text>
</comment>
<evidence type="ECO:0000256" key="2">
    <source>
        <dbReference type="ARBA" id="ARBA00023277"/>
    </source>
</evidence>
<feature type="domain" description="C-glycoside deglycosidase beta subunit" evidence="5">
    <location>
        <begin position="2"/>
        <end position="115"/>
    </location>
</feature>
<dbReference type="AlphaFoldDB" id="A0A7T0PX49"/>
<dbReference type="GO" id="GO:0016829">
    <property type="term" value="F:lyase activity"/>
    <property type="evidence" value="ECO:0007669"/>
    <property type="project" value="UniProtKB-KW"/>
</dbReference>
<protein>
    <recommendedName>
        <fullName evidence="4">C-deglycosylation enzyme beta subunit</fullName>
    </recommendedName>
</protein>
<dbReference type="InterPro" id="IPR045959">
    <property type="entry name" value="CGDB"/>
</dbReference>
<accession>A0A7T0PX49</accession>
<name>A0A7T0PX49_9ACTO</name>
<keyword evidence="2" id="KW-0119">Carbohydrate metabolism</keyword>
<evidence type="ECO:0000256" key="1">
    <source>
        <dbReference type="ARBA" id="ARBA00023239"/>
    </source>
</evidence>
<dbReference type="Pfam" id="PF19906">
    <property type="entry name" value="CGDB"/>
    <property type="match status" value="1"/>
</dbReference>
<reference evidence="6 7" key="1">
    <citation type="submission" date="2020-11" db="EMBL/GenBank/DDBJ databases">
        <title>Actinomyces sp. ZJ750.</title>
        <authorList>
            <person name="Zhou J."/>
        </authorList>
    </citation>
    <scope>NUCLEOTIDE SEQUENCE [LARGE SCALE GENOMIC DNA]</scope>
    <source>
        <strain evidence="6 7">ZJ750</strain>
    </source>
</reference>
<dbReference type="EMBL" id="CP063989">
    <property type="protein sequence ID" value="QPL05260.1"/>
    <property type="molecule type" value="Genomic_DNA"/>
</dbReference>
<evidence type="ECO:0000256" key="4">
    <source>
        <dbReference type="ARBA" id="ARBA00047208"/>
    </source>
</evidence>
<evidence type="ECO:0000313" key="7">
    <source>
        <dbReference type="Proteomes" id="UP000594637"/>
    </source>
</evidence>
<gene>
    <name evidence="6" type="ORF">ID810_11170</name>
</gene>
<sequence length="131" mass="14811">MFDGYIFTEGSLSNVEVDGKVIGYEMRTRIPYYRGIPLSMVHDVEVEVDGTAVPREDIRFTADGGEHWWTLAEMETVTTFRWEYEDEATVRVLAPGGLAPGDHEVLLRVSARVAYIPVPFSGEMRRRVTIG</sequence>
<evidence type="ECO:0000256" key="3">
    <source>
        <dbReference type="ARBA" id="ARBA00046336"/>
    </source>
</evidence>
<proteinExistence type="inferred from homology"/>
<evidence type="ECO:0000313" key="6">
    <source>
        <dbReference type="EMBL" id="QPL05260.1"/>
    </source>
</evidence>
<evidence type="ECO:0000259" key="5">
    <source>
        <dbReference type="Pfam" id="PF19906"/>
    </source>
</evidence>
<dbReference type="Proteomes" id="UP000594637">
    <property type="component" value="Chromosome"/>
</dbReference>
<keyword evidence="1" id="KW-0456">Lyase</keyword>
<keyword evidence="7" id="KW-1185">Reference proteome</keyword>
<organism evidence="6 7">
    <name type="scientific">Actinomyces respiraculi</name>
    <dbReference type="NCBI Taxonomy" id="2744574"/>
    <lineage>
        <taxon>Bacteria</taxon>
        <taxon>Bacillati</taxon>
        <taxon>Actinomycetota</taxon>
        <taxon>Actinomycetes</taxon>
        <taxon>Actinomycetales</taxon>
        <taxon>Actinomycetaceae</taxon>
        <taxon>Actinomyces</taxon>
    </lineage>
</organism>
<dbReference type="RefSeq" id="WP_166857193.1">
    <property type="nucleotide sequence ID" value="NZ_CP063989.1"/>
</dbReference>
<dbReference type="KEGG" id="arep:ID810_11170"/>